<dbReference type="Gene3D" id="4.10.60.10">
    <property type="entry name" value="Zinc finger, CCHC-type"/>
    <property type="match status" value="1"/>
</dbReference>
<keyword evidence="6 10" id="KW-0863">Zinc-finger</keyword>
<dbReference type="AlphaFoldDB" id="A0A1R0GQ67"/>
<dbReference type="GO" id="GO:0005634">
    <property type="term" value="C:nucleus"/>
    <property type="evidence" value="ECO:0007669"/>
    <property type="project" value="UniProtKB-SubCell"/>
</dbReference>
<keyword evidence="4 10" id="KW-0479">Metal-binding</keyword>
<name>A0A1R0GQ67_9FUNG</name>
<feature type="domain" description="C3H1-type" evidence="13">
    <location>
        <begin position="125"/>
        <end position="153"/>
    </location>
</feature>
<dbReference type="SMART" id="SM00356">
    <property type="entry name" value="ZnF_C3H1"/>
    <property type="match status" value="5"/>
</dbReference>
<evidence type="ECO:0000313" key="16">
    <source>
        <dbReference type="Proteomes" id="UP000187455"/>
    </source>
</evidence>
<reference evidence="15 16" key="1">
    <citation type="journal article" date="2016" name="Mol. Biol. Evol.">
        <title>Genome-Wide Survey of Gut Fungi (Harpellales) Reveals the First Horizontally Transferred Ubiquitin Gene from a Mosquito Host.</title>
        <authorList>
            <person name="Wang Y."/>
            <person name="White M.M."/>
            <person name="Kvist S."/>
            <person name="Moncalvo J.M."/>
        </authorList>
    </citation>
    <scope>NUCLEOTIDE SEQUENCE [LARGE SCALE GENOMIC DNA]</scope>
    <source>
        <strain evidence="15 16">ALG-7-W6</strain>
    </source>
</reference>
<feature type="domain" description="C3H1-type" evidence="13">
    <location>
        <begin position="54"/>
        <end position="81"/>
    </location>
</feature>
<dbReference type="InterPro" id="IPR036855">
    <property type="entry name" value="Znf_CCCH_sf"/>
</dbReference>
<comment type="similarity">
    <text evidence="2 11">Belongs to the CPSF4/YTH1 family.</text>
</comment>
<evidence type="ECO:0000256" key="8">
    <source>
        <dbReference type="ARBA" id="ARBA00022884"/>
    </source>
</evidence>
<dbReference type="InterPro" id="IPR045348">
    <property type="entry name" value="CPSF4/Yth1"/>
</dbReference>
<evidence type="ECO:0000256" key="3">
    <source>
        <dbReference type="ARBA" id="ARBA00022664"/>
    </source>
</evidence>
<feature type="domain" description="CCHC-type" evidence="14">
    <location>
        <begin position="269"/>
        <end position="284"/>
    </location>
</feature>
<dbReference type="PANTHER" id="PTHR23102">
    <property type="entry name" value="CLEAVAGE AND POLYADENYLATION SPECIFICITY FACTOR SUBUNIT 4-RELATED"/>
    <property type="match status" value="1"/>
</dbReference>
<dbReference type="OrthoDB" id="1914176at2759"/>
<evidence type="ECO:0000256" key="1">
    <source>
        <dbReference type="ARBA" id="ARBA00004123"/>
    </source>
</evidence>
<feature type="domain" description="C3H1-type" evidence="13">
    <location>
        <begin position="154"/>
        <end position="181"/>
    </location>
</feature>
<evidence type="ECO:0000313" key="15">
    <source>
        <dbReference type="EMBL" id="OLY79016.1"/>
    </source>
</evidence>
<comment type="function">
    <text evidence="11">Component of the cleavage factor I (CF I) involved in pre-mRNA 3'-end processing.</text>
</comment>
<evidence type="ECO:0000259" key="13">
    <source>
        <dbReference type="PROSITE" id="PS50103"/>
    </source>
</evidence>
<accession>A0A1R0GQ67</accession>
<dbReference type="InterPro" id="IPR000571">
    <property type="entry name" value="Znf_CCCH"/>
</dbReference>
<feature type="zinc finger region" description="C3H1-type" evidence="10">
    <location>
        <begin position="183"/>
        <end position="205"/>
    </location>
</feature>
<dbReference type="Gene3D" id="4.10.1000.10">
    <property type="entry name" value="Zinc finger, CCCH-type"/>
    <property type="match status" value="2"/>
</dbReference>
<gene>
    <name evidence="15" type="ORF">AYI68_g6926</name>
</gene>
<feature type="zinc finger region" description="C3H1-type" evidence="10">
    <location>
        <begin position="97"/>
        <end position="124"/>
    </location>
</feature>
<keyword evidence="16" id="KW-1185">Reference proteome</keyword>
<feature type="zinc finger region" description="C3H1-type" evidence="10">
    <location>
        <begin position="154"/>
        <end position="181"/>
    </location>
</feature>
<evidence type="ECO:0000256" key="10">
    <source>
        <dbReference type="PROSITE-ProRule" id="PRU00723"/>
    </source>
</evidence>
<dbReference type="Proteomes" id="UP000187455">
    <property type="component" value="Unassembled WGS sequence"/>
</dbReference>
<dbReference type="GO" id="GO:0008270">
    <property type="term" value="F:zinc ion binding"/>
    <property type="evidence" value="ECO:0007669"/>
    <property type="project" value="UniProtKB-KW"/>
</dbReference>
<evidence type="ECO:0000256" key="5">
    <source>
        <dbReference type="ARBA" id="ARBA00022737"/>
    </source>
</evidence>
<evidence type="ECO:0000256" key="7">
    <source>
        <dbReference type="ARBA" id="ARBA00022833"/>
    </source>
</evidence>
<evidence type="ECO:0000256" key="4">
    <source>
        <dbReference type="ARBA" id="ARBA00022723"/>
    </source>
</evidence>
<proteinExistence type="inferred from homology"/>
<dbReference type="FunFam" id="4.10.1000.10:FF:000012">
    <property type="entry name" value="cleavage and polyadenylation specificity factor subunit 4"/>
    <property type="match status" value="1"/>
</dbReference>
<keyword evidence="9 11" id="KW-0539">Nucleus</keyword>
<protein>
    <recommendedName>
        <fullName evidence="11">mRNA 3'-end-processing protein</fullName>
    </recommendedName>
</protein>
<evidence type="ECO:0000259" key="14">
    <source>
        <dbReference type="PROSITE" id="PS50158"/>
    </source>
</evidence>
<dbReference type="SUPFAM" id="SSF57756">
    <property type="entry name" value="Retrovirus zinc finger-like domains"/>
    <property type="match status" value="1"/>
</dbReference>
<dbReference type="PANTHER" id="PTHR23102:SF24">
    <property type="entry name" value="CLEAVAGE AND POLYADENYLATION SPECIFICITY FACTOR SUBUNIT 4"/>
    <property type="match status" value="1"/>
</dbReference>
<dbReference type="SUPFAM" id="SSF90229">
    <property type="entry name" value="CCCH zinc finger"/>
    <property type="match status" value="2"/>
</dbReference>
<dbReference type="STRING" id="133383.A0A1R0GQ67"/>
<dbReference type="PROSITE" id="PS50158">
    <property type="entry name" value="ZF_CCHC"/>
    <property type="match status" value="1"/>
</dbReference>
<evidence type="ECO:0000256" key="2">
    <source>
        <dbReference type="ARBA" id="ARBA00008907"/>
    </source>
</evidence>
<evidence type="ECO:0000256" key="11">
    <source>
        <dbReference type="RuleBase" id="RU369008"/>
    </source>
</evidence>
<dbReference type="GO" id="GO:0031124">
    <property type="term" value="P:mRNA 3'-end processing"/>
    <property type="evidence" value="ECO:0007669"/>
    <property type="project" value="UniProtKB-UniRule"/>
</dbReference>
<evidence type="ECO:0000256" key="6">
    <source>
        <dbReference type="ARBA" id="ARBA00022771"/>
    </source>
</evidence>
<comment type="caution">
    <text evidence="15">The sequence shown here is derived from an EMBL/GenBank/DDBJ whole genome shotgun (WGS) entry which is preliminary data.</text>
</comment>
<dbReference type="EMBL" id="LSSL01005128">
    <property type="protein sequence ID" value="OLY79016.1"/>
    <property type="molecule type" value="Genomic_DNA"/>
</dbReference>
<organism evidence="15 16">
    <name type="scientific">Smittium mucronatum</name>
    <dbReference type="NCBI Taxonomy" id="133383"/>
    <lineage>
        <taxon>Eukaryota</taxon>
        <taxon>Fungi</taxon>
        <taxon>Fungi incertae sedis</taxon>
        <taxon>Zoopagomycota</taxon>
        <taxon>Kickxellomycotina</taxon>
        <taxon>Harpellomycetes</taxon>
        <taxon>Harpellales</taxon>
        <taxon>Legeriomycetaceae</taxon>
        <taxon>Smittium</taxon>
    </lineage>
</organism>
<feature type="domain" description="C3H1-type" evidence="13">
    <location>
        <begin position="97"/>
        <end position="124"/>
    </location>
</feature>
<keyword evidence="5 11" id="KW-0677">Repeat</keyword>
<feature type="zinc finger region" description="C3H1-type" evidence="10">
    <location>
        <begin position="125"/>
        <end position="153"/>
    </location>
</feature>
<feature type="zinc finger region" description="C3H1-type" evidence="10">
    <location>
        <begin position="54"/>
        <end position="81"/>
    </location>
</feature>
<dbReference type="InterPro" id="IPR001878">
    <property type="entry name" value="Znf_CCHC"/>
</dbReference>
<keyword evidence="3 11" id="KW-0507">mRNA processing</keyword>
<feature type="compositionally biased region" description="Polar residues" evidence="12">
    <location>
        <begin position="234"/>
        <end position="249"/>
    </location>
</feature>
<dbReference type="PROSITE" id="PS50103">
    <property type="entry name" value="ZF_C3H1"/>
    <property type="match status" value="5"/>
</dbReference>
<dbReference type="SMART" id="SM00343">
    <property type="entry name" value="ZnF_C2HC"/>
    <property type="match status" value="1"/>
</dbReference>
<dbReference type="InterPro" id="IPR036875">
    <property type="entry name" value="Znf_CCHC_sf"/>
</dbReference>
<comment type="subcellular location">
    <subcellularLocation>
        <location evidence="1 11">Nucleus</location>
    </subcellularLocation>
</comment>
<evidence type="ECO:0000256" key="12">
    <source>
        <dbReference type="SAM" id="MobiDB-lite"/>
    </source>
</evidence>
<feature type="domain" description="C3H1-type" evidence="13">
    <location>
        <begin position="183"/>
        <end position="205"/>
    </location>
</feature>
<keyword evidence="8 11" id="KW-0694">RNA-binding</keyword>
<feature type="region of interest" description="Disordered" evidence="12">
    <location>
        <begin position="230"/>
        <end position="249"/>
    </location>
</feature>
<dbReference type="Pfam" id="PF18345">
    <property type="entry name" value="zf_CCCH_4"/>
    <property type="match status" value="1"/>
</dbReference>
<sequence length="284" mass="32487">MLAQKITLLDPNLAVNLVEFDFEGFVKADLGLNTAYTSLNNEGSGTDQNGSKGSEPTGACNFFLKGHCWKGSNCQYRHISMQEYNLERNSNKPRNYGDRAVVCKHWLRGLCKKGDKCEFLHEYNLTKMPECWFYAKYGECGNSEECVYQHIDPDSRVKECPWYARGFCKNGQHCKRKHARKIMCKNYLFGFCPLGPKCPHTHPSFDLPTVDSIMFKESLPINDPKQLMFKSHGDNQNSQSNALVPQNNFGQQQSGNTFKGFRNLDEIMCFKCNEMGHYANHCPK</sequence>
<keyword evidence="7 10" id="KW-0862">Zinc</keyword>
<dbReference type="GO" id="GO:0003723">
    <property type="term" value="F:RNA binding"/>
    <property type="evidence" value="ECO:0007669"/>
    <property type="project" value="UniProtKB-UniRule"/>
</dbReference>
<evidence type="ECO:0000256" key="9">
    <source>
        <dbReference type="ARBA" id="ARBA00023242"/>
    </source>
</evidence>